<proteinExistence type="predicted"/>
<protein>
    <submittedName>
        <fullName evidence="1">Uncharacterized protein</fullName>
    </submittedName>
</protein>
<dbReference type="Proteomes" id="UP001497680">
    <property type="component" value="Unassembled WGS sequence"/>
</dbReference>
<keyword evidence="2" id="KW-1185">Reference proteome</keyword>
<accession>A0ACC0D658</accession>
<organism evidence="1 2">
    <name type="scientific">Hypoxylon rubiginosum</name>
    <dbReference type="NCBI Taxonomy" id="110542"/>
    <lineage>
        <taxon>Eukaryota</taxon>
        <taxon>Fungi</taxon>
        <taxon>Dikarya</taxon>
        <taxon>Ascomycota</taxon>
        <taxon>Pezizomycotina</taxon>
        <taxon>Sordariomycetes</taxon>
        <taxon>Xylariomycetidae</taxon>
        <taxon>Xylariales</taxon>
        <taxon>Hypoxylaceae</taxon>
        <taxon>Hypoxylon</taxon>
    </lineage>
</organism>
<reference evidence="1 2" key="1">
    <citation type="journal article" date="2022" name="New Phytol.">
        <title>Ecological generalism drives hyperdiversity of secondary metabolite gene clusters in xylarialean endophytes.</title>
        <authorList>
            <person name="Franco M.E.E."/>
            <person name="Wisecaver J.H."/>
            <person name="Arnold A.E."/>
            <person name="Ju Y.M."/>
            <person name="Slot J.C."/>
            <person name="Ahrendt S."/>
            <person name="Moore L.P."/>
            <person name="Eastman K.E."/>
            <person name="Scott K."/>
            <person name="Konkel Z."/>
            <person name="Mondo S.J."/>
            <person name="Kuo A."/>
            <person name="Hayes R.D."/>
            <person name="Haridas S."/>
            <person name="Andreopoulos B."/>
            <person name="Riley R."/>
            <person name="LaButti K."/>
            <person name="Pangilinan J."/>
            <person name="Lipzen A."/>
            <person name="Amirebrahimi M."/>
            <person name="Yan J."/>
            <person name="Adam C."/>
            <person name="Keymanesh K."/>
            <person name="Ng V."/>
            <person name="Louie K."/>
            <person name="Northen T."/>
            <person name="Drula E."/>
            <person name="Henrissat B."/>
            <person name="Hsieh H.M."/>
            <person name="Youens-Clark K."/>
            <person name="Lutzoni F."/>
            <person name="Miadlikowska J."/>
            <person name="Eastwood D.C."/>
            <person name="Hamelin R.C."/>
            <person name="Grigoriev I.V."/>
            <person name="U'Ren J.M."/>
        </authorList>
    </citation>
    <scope>NUCLEOTIDE SEQUENCE [LARGE SCALE GENOMIC DNA]</scope>
    <source>
        <strain evidence="1 2">ER1909</strain>
    </source>
</reference>
<evidence type="ECO:0000313" key="2">
    <source>
        <dbReference type="Proteomes" id="UP001497680"/>
    </source>
</evidence>
<comment type="caution">
    <text evidence="1">The sequence shown here is derived from an EMBL/GenBank/DDBJ whole genome shotgun (WGS) entry which is preliminary data.</text>
</comment>
<dbReference type="EMBL" id="MU394303">
    <property type="protein sequence ID" value="KAI6088079.1"/>
    <property type="molecule type" value="Genomic_DNA"/>
</dbReference>
<evidence type="ECO:0000313" key="1">
    <source>
        <dbReference type="EMBL" id="KAI6088079.1"/>
    </source>
</evidence>
<gene>
    <name evidence="1" type="ORF">F4821DRAFT_95001</name>
</gene>
<sequence length="236" mass="26316">MSERPLEAIKRATKAADRAPHLRKTNITRADPIDVLDDTGIGGIYHHDGPYDATLASRNKDKRYAPVEAVKYTNTEALKATPRENVVDSLERHVPLQGTASIPPGHRDMSGRVMQYEEGADVMREPDAPGGPYRRWDHVKYHPNDLKGKGEPYYTQEERIKEQERLAQSSAEHNGAYEMQPTARTTGINSKNNNAIVRERSGSLDSAGPSSAARGKRLSDGIKRRIGSIRRKHDDV</sequence>
<name>A0ACC0D658_9PEZI</name>